<dbReference type="Proteomes" id="UP000623842">
    <property type="component" value="Unassembled WGS sequence"/>
</dbReference>
<evidence type="ECO:0000259" key="5">
    <source>
        <dbReference type="PROSITE" id="PS51350"/>
    </source>
</evidence>
<dbReference type="AlphaFoldDB" id="A0A919BAY7"/>
<dbReference type="InterPro" id="IPR001020">
    <property type="entry name" value="PTS_HPr_His_P_site"/>
</dbReference>
<dbReference type="PROSITE" id="PS51350">
    <property type="entry name" value="PTS_HPR_DOM"/>
    <property type="match status" value="1"/>
</dbReference>
<evidence type="ECO:0000256" key="3">
    <source>
        <dbReference type="ARBA" id="ARBA00022490"/>
    </source>
</evidence>
<dbReference type="PROSITE" id="PS00369">
    <property type="entry name" value="PTS_HPR_HIS"/>
    <property type="match status" value="1"/>
</dbReference>
<dbReference type="CDD" id="cd00367">
    <property type="entry name" value="PTS-HPr_like"/>
    <property type="match status" value="1"/>
</dbReference>
<organism evidence="6 7">
    <name type="scientific">Thalassotalea marina</name>
    <dbReference type="NCBI Taxonomy" id="1673741"/>
    <lineage>
        <taxon>Bacteria</taxon>
        <taxon>Pseudomonadati</taxon>
        <taxon>Pseudomonadota</taxon>
        <taxon>Gammaproteobacteria</taxon>
        <taxon>Alteromonadales</taxon>
        <taxon>Colwelliaceae</taxon>
        <taxon>Thalassotalea</taxon>
    </lineage>
</organism>
<comment type="caution">
    <text evidence="6">The sequence shown here is derived from an EMBL/GenBank/DDBJ whole genome shotgun (WGS) entry which is preliminary data.</text>
</comment>
<comment type="subcellular location">
    <subcellularLocation>
        <location evidence="1">Cytoplasm</location>
    </subcellularLocation>
</comment>
<proteinExistence type="inferred from homology"/>
<dbReference type="InterPro" id="IPR035895">
    <property type="entry name" value="HPr-like_sf"/>
</dbReference>
<evidence type="ECO:0000256" key="2">
    <source>
        <dbReference type="ARBA" id="ARBA00010736"/>
    </source>
</evidence>
<keyword evidence="4" id="KW-0598">Phosphotransferase system</keyword>
<sequence length="91" mass="9898">MNEFTREVLISNKLGLHARAATKLAQLTQKFDAQVTVKLGDKEADASSIMGLMLLAGGKGKVVTVITKGQEAEQALTQVCQLFTDKFEEDE</sequence>
<reference evidence="6" key="2">
    <citation type="submission" date="2020-09" db="EMBL/GenBank/DDBJ databases">
        <authorList>
            <person name="Sun Q."/>
            <person name="Kim S."/>
        </authorList>
    </citation>
    <scope>NUCLEOTIDE SEQUENCE</scope>
    <source>
        <strain evidence="6">KCTC 42731</strain>
    </source>
</reference>
<evidence type="ECO:0000256" key="4">
    <source>
        <dbReference type="ARBA" id="ARBA00022683"/>
    </source>
</evidence>
<evidence type="ECO:0000313" key="6">
    <source>
        <dbReference type="EMBL" id="GHF78613.1"/>
    </source>
</evidence>
<gene>
    <name evidence="6" type="primary">ptsO</name>
    <name evidence="6" type="ORF">GCM10017161_02110</name>
</gene>
<dbReference type="PANTHER" id="PTHR33705:SF2">
    <property type="entry name" value="PHOSPHOCARRIER PROTEIN NPR"/>
    <property type="match status" value="1"/>
</dbReference>
<dbReference type="GO" id="GO:0009401">
    <property type="term" value="P:phosphoenolpyruvate-dependent sugar phosphotransferase system"/>
    <property type="evidence" value="ECO:0007669"/>
    <property type="project" value="UniProtKB-KW"/>
</dbReference>
<evidence type="ECO:0000313" key="7">
    <source>
        <dbReference type="Proteomes" id="UP000623842"/>
    </source>
</evidence>
<keyword evidence="3" id="KW-0963">Cytoplasm</keyword>
<feature type="domain" description="HPr" evidence="5">
    <location>
        <begin position="3"/>
        <end position="90"/>
    </location>
</feature>
<dbReference type="PRINTS" id="PR00107">
    <property type="entry name" value="PHOSPHOCPHPR"/>
</dbReference>
<dbReference type="SUPFAM" id="SSF55594">
    <property type="entry name" value="HPr-like"/>
    <property type="match status" value="1"/>
</dbReference>
<dbReference type="Gene3D" id="3.30.1340.10">
    <property type="entry name" value="HPr-like"/>
    <property type="match status" value="1"/>
</dbReference>
<evidence type="ECO:0000256" key="1">
    <source>
        <dbReference type="ARBA" id="ARBA00004496"/>
    </source>
</evidence>
<dbReference type="InterPro" id="IPR050399">
    <property type="entry name" value="HPr"/>
</dbReference>
<dbReference type="EMBL" id="BNCK01000001">
    <property type="protein sequence ID" value="GHF78613.1"/>
    <property type="molecule type" value="Genomic_DNA"/>
</dbReference>
<dbReference type="GO" id="GO:0005737">
    <property type="term" value="C:cytoplasm"/>
    <property type="evidence" value="ECO:0007669"/>
    <property type="project" value="UniProtKB-SubCell"/>
</dbReference>
<keyword evidence="7" id="KW-1185">Reference proteome</keyword>
<name>A0A919BAY7_9GAMM</name>
<protein>
    <submittedName>
        <fullName evidence="6">Phosphate ABC transporter permease</fullName>
    </submittedName>
</protein>
<dbReference type="InterPro" id="IPR000032">
    <property type="entry name" value="HPr-like"/>
</dbReference>
<dbReference type="RefSeq" id="WP_189766868.1">
    <property type="nucleotide sequence ID" value="NZ_BNCK01000001.1"/>
</dbReference>
<dbReference type="NCBIfam" id="TIGR01003">
    <property type="entry name" value="PTS_HPr_family"/>
    <property type="match status" value="1"/>
</dbReference>
<dbReference type="Pfam" id="PF00381">
    <property type="entry name" value="PTS-HPr"/>
    <property type="match status" value="1"/>
</dbReference>
<reference evidence="6" key="1">
    <citation type="journal article" date="2014" name="Int. J. Syst. Evol. Microbiol.">
        <title>Complete genome sequence of Corynebacterium casei LMG S-19264T (=DSM 44701T), isolated from a smear-ripened cheese.</title>
        <authorList>
            <consortium name="US DOE Joint Genome Institute (JGI-PGF)"/>
            <person name="Walter F."/>
            <person name="Albersmeier A."/>
            <person name="Kalinowski J."/>
            <person name="Ruckert C."/>
        </authorList>
    </citation>
    <scope>NUCLEOTIDE SEQUENCE</scope>
    <source>
        <strain evidence="6">KCTC 42731</strain>
    </source>
</reference>
<comment type="similarity">
    <text evidence="2">Belongs to the HPr family.</text>
</comment>
<accession>A0A919BAY7</accession>
<dbReference type="PANTHER" id="PTHR33705">
    <property type="entry name" value="PHOSPHOCARRIER PROTEIN HPR"/>
    <property type="match status" value="1"/>
</dbReference>